<dbReference type="GO" id="GO:0019776">
    <property type="term" value="F:Atg8-family ligase activity"/>
    <property type="evidence" value="ECO:0007669"/>
    <property type="project" value="TreeGrafter"/>
</dbReference>
<evidence type="ECO:0000256" key="1">
    <source>
        <dbReference type="ARBA" id="ARBA00004496"/>
    </source>
</evidence>
<keyword evidence="6" id="KW-0653">Protein transport</keyword>
<organism evidence="9 10">
    <name type="scientific">Eimeria praecox</name>
    <dbReference type="NCBI Taxonomy" id="51316"/>
    <lineage>
        <taxon>Eukaryota</taxon>
        <taxon>Sar</taxon>
        <taxon>Alveolata</taxon>
        <taxon>Apicomplexa</taxon>
        <taxon>Conoidasida</taxon>
        <taxon>Coccidia</taxon>
        <taxon>Eucoccidiorida</taxon>
        <taxon>Eimeriorina</taxon>
        <taxon>Eimeriidae</taxon>
        <taxon>Eimeria</taxon>
    </lineage>
</organism>
<accession>U6GLR9</accession>
<dbReference type="Pfam" id="PF03987">
    <property type="entry name" value="Autophagy_act_C"/>
    <property type="match status" value="1"/>
</dbReference>
<dbReference type="GO" id="GO:0000422">
    <property type="term" value="P:autophagy of mitochondrion"/>
    <property type="evidence" value="ECO:0007669"/>
    <property type="project" value="TreeGrafter"/>
</dbReference>
<keyword evidence="7" id="KW-0072">Autophagy</keyword>
<evidence type="ECO:0000256" key="4">
    <source>
        <dbReference type="ARBA" id="ARBA00022490"/>
    </source>
</evidence>
<evidence type="ECO:0000256" key="5">
    <source>
        <dbReference type="ARBA" id="ARBA00022786"/>
    </source>
</evidence>
<dbReference type="GO" id="GO:0000045">
    <property type="term" value="P:autophagosome assembly"/>
    <property type="evidence" value="ECO:0007669"/>
    <property type="project" value="TreeGrafter"/>
</dbReference>
<evidence type="ECO:0000256" key="7">
    <source>
        <dbReference type="ARBA" id="ARBA00023006"/>
    </source>
</evidence>
<evidence type="ECO:0000256" key="8">
    <source>
        <dbReference type="SAM" id="MobiDB-lite"/>
    </source>
</evidence>
<dbReference type="VEuPathDB" id="ToxoDB:EPH_0032900"/>
<keyword evidence="10" id="KW-1185">Reference proteome</keyword>
<keyword evidence="3" id="KW-0813">Transport</keyword>
<dbReference type="GO" id="GO:0015031">
    <property type="term" value="P:protein transport"/>
    <property type="evidence" value="ECO:0007669"/>
    <property type="project" value="UniProtKB-KW"/>
</dbReference>
<evidence type="ECO:0000256" key="2">
    <source>
        <dbReference type="ARBA" id="ARBA00007683"/>
    </source>
</evidence>
<evidence type="ECO:0000313" key="9">
    <source>
        <dbReference type="EMBL" id="CDI79544.1"/>
    </source>
</evidence>
<dbReference type="PANTHER" id="PTHR12866">
    <property type="entry name" value="UBIQUITIN-LIKE-CONJUGATING ENZYME ATG3"/>
    <property type="match status" value="1"/>
</dbReference>
<dbReference type="InterPro" id="IPR007135">
    <property type="entry name" value="Atg3/Atg10"/>
</dbReference>
<comment type="similarity">
    <text evidence="2">Belongs to the ATG3 family.</text>
</comment>
<dbReference type="GO" id="GO:0005829">
    <property type="term" value="C:cytosol"/>
    <property type="evidence" value="ECO:0007669"/>
    <property type="project" value="TreeGrafter"/>
</dbReference>
<name>U6GLR9_9EIME</name>
<dbReference type="Gene3D" id="3.30.1460.50">
    <property type="match status" value="1"/>
</dbReference>
<evidence type="ECO:0000256" key="3">
    <source>
        <dbReference type="ARBA" id="ARBA00022448"/>
    </source>
</evidence>
<keyword evidence="5" id="KW-0833">Ubl conjugation pathway</keyword>
<dbReference type="GO" id="GO:0000407">
    <property type="term" value="C:phagophore assembly site"/>
    <property type="evidence" value="ECO:0007669"/>
    <property type="project" value="TreeGrafter"/>
</dbReference>
<dbReference type="OrthoDB" id="1584384at2759"/>
<evidence type="ECO:0000256" key="6">
    <source>
        <dbReference type="ARBA" id="ARBA00022927"/>
    </source>
</evidence>
<proteinExistence type="inferred from homology"/>
<feature type="region of interest" description="Disordered" evidence="8">
    <location>
        <begin position="170"/>
        <end position="208"/>
    </location>
</feature>
<dbReference type="PANTHER" id="PTHR12866:SF2">
    <property type="entry name" value="UBIQUITIN-LIKE-CONJUGATING ENZYME ATG3"/>
    <property type="match status" value="1"/>
</dbReference>
<protein>
    <submittedName>
        <fullName evidence="9">Autophagocytosis associated protein, putative</fullName>
    </submittedName>
</protein>
<reference evidence="9" key="2">
    <citation type="submission" date="2013-10" db="EMBL/GenBank/DDBJ databases">
        <authorList>
            <person name="Aslett M."/>
        </authorList>
    </citation>
    <scope>NUCLEOTIDE SEQUENCE [LARGE SCALE GENOMIC DNA]</scope>
    <source>
        <strain evidence="9">Houghton</strain>
    </source>
</reference>
<dbReference type="GO" id="GO:0044804">
    <property type="term" value="P:nucleophagy"/>
    <property type="evidence" value="ECO:0007669"/>
    <property type="project" value="TreeGrafter"/>
</dbReference>
<evidence type="ECO:0000313" key="10">
    <source>
        <dbReference type="Proteomes" id="UP000018201"/>
    </source>
</evidence>
<dbReference type="GO" id="GO:0061723">
    <property type="term" value="P:glycophagy"/>
    <property type="evidence" value="ECO:0007669"/>
    <property type="project" value="TreeGrafter"/>
</dbReference>
<gene>
    <name evidence="9" type="ORF">EPH_0032900</name>
</gene>
<feature type="compositionally biased region" description="Polar residues" evidence="8">
    <location>
        <begin position="176"/>
        <end position="187"/>
    </location>
</feature>
<dbReference type="EMBL" id="HG691725">
    <property type="protein sequence ID" value="CDI79544.1"/>
    <property type="molecule type" value="Genomic_DNA"/>
</dbReference>
<dbReference type="Proteomes" id="UP000018201">
    <property type="component" value="Unassembled WGS sequence"/>
</dbReference>
<keyword evidence="4" id="KW-0963">Cytoplasm</keyword>
<reference evidence="9" key="1">
    <citation type="submission" date="2013-10" db="EMBL/GenBank/DDBJ databases">
        <title>Genomic analysis of the causative agents of coccidiosis in chickens.</title>
        <authorList>
            <person name="Reid A.J."/>
            <person name="Blake D."/>
            <person name="Billington K."/>
            <person name="Browne H."/>
            <person name="Dunn M."/>
            <person name="Hung S."/>
            <person name="Kawahara F."/>
            <person name="Miranda-Saavedra D."/>
            <person name="Mourier T."/>
            <person name="Nagra H."/>
            <person name="Otto T.D."/>
            <person name="Rawlings N."/>
            <person name="Sanchez A."/>
            <person name="Sanders M."/>
            <person name="Subramaniam C."/>
            <person name="Tay Y."/>
            <person name="Dear P."/>
            <person name="Doerig C."/>
            <person name="Gruber A."/>
            <person name="Parkinson J."/>
            <person name="Shirley M."/>
            <person name="Wan K.L."/>
            <person name="Berriman M."/>
            <person name="Tomley F."/>
            <person name="Pain A."/>
        </authorList>
    </citation>
    <scope>NUCLEOTIDE SEQUENCE [LARGE SCALE GENOMIC DNA]</scope>
    <source>
        <strain evidence="9">Houghton</strain>
    </source>
</reference>
<sequence length="312" mass="33618">MSRASVLFIYAAEQLYIAPPPSAATAATAATAAAAAAASSAVAASLPTPLVAPAGSNVSHRLADLGRSLLSRLSFVPQTSQFVDKGTMTPQEFIDAGDLLVFKFPTWQWEPAVGKRVNSWLPPDKQFLVTRGVACHRRVRDIEASLNAEAREEEGWVLPIDADPEELQGESAVSLGGSTDRQTSREASTGDGISSLPEPADDPACAESSTSYFVRQAPDADVLSVRTYDLSITYDKYFQTPRLWLFGYNESGTPLTPAEIFEDILTDYAAKTVTVDPHPCTGVPTASIHPCKHAQVMKKVVDHWRSQGVEPR</sequence>
<comment type="subcellular location">
    <subcellularLocation>
        <location evidence="1">Cytoplasm</location>
    </subcellularLocation>
</comment>
<dbReference type="AlphaFoldDB" id="U6GLR9"/>